<accession>D5G6G2</accession>
<dbReference type="KEGG" id="tml:GSTUM_00004468001"/>
<organism evidence="2 3">
    <name type="scientific">Tuber melanosporum (strain Mel28)</name>
    <name type="common">Perigord black truffle</name>
    <dbReference type="NCBI Taxonomy" id="656061"/>
    <lineage>
        <taxon>Eukaryota</taxon>
        <taxon>Fungi</taxon>
        <taxon>Dikarya</taxon>
        <taxon>Ascomycota</taxon>
        <taxon>Pezizomycotina</taxon>
        <taxon>Pezizomycetes</taxon>
        <taxon>Pezizales</taxon>
        <taxon>Tuberaceae</taxon>
        <taxon>Tuber</taxon>
    </lineage>
</organism>
<reference evidence="2 3" key="1">
    <citation type="journal article" date="2010" name="Nature">
        <title>Perigord black truffle genome uncovers evolutionary origins and mechanisms of symbiosis.</title>
        <authorList>
            <person name="Martin F."/>
            <person name="Kohler A."/>
            <person name="Murat C."/>
            <person name="Balestrini R."/>
            <person name="Coutinho P.M."/>
            <person name="Jaillon O."/>
            <person name="Montanini B."/>
            <person name="Morin E."/>
            <person name="Noel B."/>
            <person name="Percudani R."/>
            <person name="Porcel B."/>
            <person name="Rubini A."/>
            <person name="Amicucci A."/>
            <person name="Amselem J."/>
            <person name="Anthouard V."/>
            <person name="Arcioni S."/>
            <person name="Artiguenave F."/>
            <person name="Aury J.M."/>
            <person name="Ballario P."/>
            <person name="Bolchi A."/>
            <person name="Brenna A."/>
            <person name="Brun A."/>
            <person name="Buee M."/>
            <person name="Cantarel B."/>
            <person name="Chevalier G."/>
            <person name="Couloux A."/>
            <person name="Da Silva C."/>
            <person name="Denoeud F."/>
            <person name="Duplessis S."/>
            <person name="Ghignone S."/>
            <person name="Hilselberger B."/>
            <person name="Iotti M."/>
            <person name="Marcais B."/>
            <person name="Mello A."/>
            <person name="Miranda M."/>
            <person name="Pacioni G."/>
            <person name="Quesneville H."/>
            <person name="Riccioni C."/>
            <person name="Ruotolo R."/>
            <person name="Splivallo R."/>
            <person name="Stocchi V."/>
            <person name="Tisserant E."/>
            <person name="Viscomi A.R."/>
            <person name="Zambonelli A."/>
            <person name="Zampieri E."/>
            <person name="Henrissat B."/>
            <person name="Lebrun M.H."/>
            <person name="Paolocci F."/>
            <person name="Bonfante P."/>
            <person name="Ottonello S."/>
            <person name="Wincker P."/>
        </authorList>
    </citation>
    <scope>NUCLEOTIDE SEQUENCE [LARGE SCALE GENOMIC DNA]</scope>
    <source>
        <strain evidence="2 3">Mel28</strain>
    </source>
</reference>
<proteinExistence type="predicted"/>
<dbReference type="GeneID" id="9181190"/>
<gene>
    <name evidence="2" type="ORF">GSTUM_00004468001</name>
</gene>
<feature type="region of interest" description="Disordered" evidence="1">
    <location>
        <begin position="242"/>
        <end position="270"/>
    </location>
</feature>
<name>D5G6G2_TUBMM</name>
<evidence type="ECO:0000256" key="1">
    <source>
        <dbReference type="SAM" id="MobiDB-lite"/>
    </source>
</evidence>
<dbReference type="HOGENOM" id="CLU_977241_0_0_1"/>
<feature type="compositionally biased region" description="Acidic residues" evidence="1">
    <location>
        <begin position="257"/>
        <end position="267"/>
    </location>
</feature>
<evidence type="ECO:0000313" key="2">
    <source>
        <dbReference type="EMBL" id="CAZ80105.1"/>
    </source>
</evidence>
<dbReference type="InParanoid" id="D5G6G2"/>
<dbReference type="Proteomes" id="UP000006911">
    <property type="component" value="Unassembled WGS sequence"/>
</dbReference>
<keyword evidence="3" id="KW-1185">Reference proteome</keyword>
<protein>
    <submittedName>
        <fullName evidence="2">(Perigord truffle) hypothetical protein</fullName>
    </submittedName>
</protein>
<evidence type="ECO:0000313" key="3">
    <source>
        <dbReference type="Proteomes" id="UP000006911"/>
    </source>
</evidence>
<dbReference type="AlphaFoldDB" id="D5G6G2"/>
<sequence>MDRPTNDIWRTRGCNSWYKSLYVHPPPPSSPYLLLSYTHISNTPTAFLAVLLCRRHPYDNKSRDGTKQDWYLWDPTSKLLPPSTSTTTSPHLPHRRRKTILSVWRDQSKFQPAPGTILALRNLTIDKHWNDTLADQSWKEILDDEHWDERIGPPVKMMKVGRGTGHGNINAFPTTPVEWFLLDASGVEGYRAVKEWWESVGRREWEAEVRVDERLKREIGARRESMRRDREAVLARQRICDGAGGGGEGLKRKRESEEDYAGTDDLETERLMMEELKRDRNFGNG</sequence>
<dbReference type="RefSeq" id="XP_002835948.1">
    <property type="nucleotide sequence ID" value="XM_002835902.1"/>
</dbReference>
<dbReference type="EMBL" id="FN430009">
    <property type="protein sequence ID" value="CAZ80105.1"/>
    <property type="molecule type" value="Genomic_DNA"/>
</dbReference>